<dbReference type="AlphaFoldDB" id="A0A6G1LAP0"/>
<dbReference type="Proteomes" id="UP000799436">
    <property type="component" value="Unassembled WGS sequence"/>
</dbReference>
<reference evidence="2" key="1">
    <citation type="journal article" date="2020" name="Stud. Mycol.">
        <title>101 Dothideomycetes genomes: a test case for predicting lifestyles and emergence of pathogens.</title>
        <authorList>
            <person name="Haridas S."/>
            <person name="Albert R."/>
            <person name="Binder M."/>
            <person name="Bloem J."/>
            <person name="Labutti K."/>
            <person name="Salamov A."/>
            <person name="Andreopoulos B."/>
            <person name="Baker S."/>
            <person name="Barry K."/>
            <person name="Bills G."/>
            <person name="Bluhm B."/>
            <person name="Cannon C."/>
            <person name="Castanera R."/>
            <person name="Culley D."/>
            <person name="Daum C."/>
            <person name="Ezra D."/>
            <person name="Gonzalez J."/>
            <person name="Henrissat B."/>
            <person name="Kuo A."/>
            <person name="Liang C."/>
            <person name="Lipzen A."/>
            <person name="Lutzoni F."/>
            <person name="Magnuson J."/>
            <person name="Mondo S."/>
            <person name="Nolan M."/>
            <person name="Ohm R."/>
            <person name="Pangilinan J."/>
            <person name="Park H.-J."/>
            <person name="Ramirez L."/>
            <person name="Alfaro M."/>
            <person name="Sun H."/>
            <person name="Tritt A."/>
            <person name="Yoshinaga Y."/>
            <person name="Zwiers L.-H."/>
            <person name="Turgeon B."/>
            <person name="Goodwin S."/>
            <person name="Spatafora J."/>
            <person name="Crous P."/>
            <person name="Grigoriev I."/>
        </authorList>
    </citation>
    <scope>NUCLEOTIDE SEQUENCE</scope>
    <source>
        <strain evidence="2">CBS 116005</strain>
    </source>
</reference>
<evidence type="ECO:0000313" key="2">
    <source>
        <dbReference type="EMBL" id="KAF2769488.1"/>
    </source>
</evidence>
<proteinExistence type="predicted"/>
<evidence type="ECO:0000313" key="3">
    <source>
        <dbReference type="Proteomes" id="UP000799436"/>
    </source>
</evidence>
<keyword evidence="3" id="KW-1185">Reference proteome</keyword>
<dbReference type="InterPro" id="IPR010730">
    <property type="entry name" value="HET"/>
</dbReference>
<dbReference type="InterPro" id="IPR052895">
    <property type="entry name" value="HetReg/Transcr_Mod"/>
</dbReference>
<accession>A0A6G1LAP0</accession>
<organism evidence="2 3">
    <name type="scientific">Teratosphaeria nubilosa</name>
    <dbReference type="NCBI Taxonomy" id="161662"/>
    <lineage>
        <taxon>Eukaryota</taxon>
        <taxon>Fungi</taxon>
        <taxon>Dikarya</taxon>
        <taxon>Ascomycota</taxon>
        <taxon>Pezizomycotina</taxon>
        <taxon>Dothideomycetes</taxon>
        <taxon>Dothideomycetidae</taxon>
        <taxon>Mycosphaerellales</taxon>
        <taxon>Teratosphaeriaceae</taxon>
        <taxon>Teratosphaeria</taxon>
    </lineage>
</organism>
<sequence>MLCHAFSFVISQRRLSKNPLARKVAVTRRTRCEQQIRQLMLKAGRSRDRLTRELNVVHPDSAPPHEAISHVWTDQRSSMSCSSPVQFLMCSNNWFDDQIRYLWLDRVCIDQSCGEERTAHIKIMHRTYRDAAKVIIWLGL</sequence>
<feature type="domain" description="Heterokaryon incompatibility" evidence="1">
    <location>
        <begin position="66"/>
        <end position="139"/>
    </location>
</feature>
<name>A0A6G1LAP0_9PEZI</name>
<dbReference type="Pfam" id="PF06985">
    <property type="entry name" value="HET"/>
    <property type="match status" value="1"/>
</dbReference>
<protein>
    <recommendedName>
        <fullName evidence="1">Heterokaryon incompatibility domain-containing protein</fullName>
    </recommendedName>
</protein>
<dbReference type="PANTHER" id="PTHR24148">
    <property type="entry name" value="ANKYRIN REPEAT DOMAIN-CONTAINING PROTEIN 39 HOMOLOG-RELATED"/>
    <property type="match status" value="1"/>
</dbReference>
<dbReference type="OrthoDB" id="194358at2759"/>
<evidence type="ECO:0000259" key="1">
    <source>
        <dbReference type="Pfam" id="PF06985"/>
    </source>
</evidence>
<dbReference type="EMBL" id="ML995833">
    <property type="protein sequence ID" value="KAF2769488.1"/>
    <property type="molecule type" value="Genomic_DNA"/>
</dbReference>
<dbReference type="PANTHER" id="PTHR24148:SF64">
    <property type="entry name" value="HETEROKARYON INCOMPATIBILITY DOMAIN-CONTAINING PROTEIN"/>
    <property type="match status" value="1"/>
</dbReference>
<gene>
    <name evidence="2" type="ORF">EJ03DRAFT_272236</name>
</gene>